<dbReference type="GO" id="GO:0016787">
    <property type="term" value="F:hydrolase activity"/>
    <property type="evidence" value="ECO:0007669"/>
    <property type="project" value="UniProtKB-KW"/>
</dbReference>
<dbReference type="STRING" id="1227492.C482_02366"/>
<proteinExistence type="predicted"/>
<dbReference type="Proteomes" id="UP000011693">
    <property type="component" value="Unassembled WGS sequence"/>
</dbReference>
<dbReference type="OrthoDB" id="157452at2157"/>
<keyword evidence="3" id="KW-1185">Reference proteome</keyword>
<evidence type="ECO:0000313" key="3">
    <source>
        <dbReference type="Proteomes" id="UP000011693"/>
    </source>
</evidence>
<comment type="caution">
    <text evidence="2">The sequence shown here is derived from an EMBL/GenBank/DDBJ whole genome shotgun (WGS) entry which is preliminary data.</text>
</comment>
<dbReference type="PANTHER" id="PTHR35336">
    <property type="entry name" value="ADENOSYLCOBINAMIDE AMIDOHYDROLASE"/>
    <property type="match status" value="1"/>
</dbReference>
<dbReference type="RefSeq" id="WP_006165759.1">
    <property type="nucleotide sequence ID" value="NZ_AOIN01000017.1"/>
</dbReference>
<feature type="region of interest" description="Disordered" evidence="1">
    <location>
        <begin position="70"/>
        <end position="92"/>
    </location>
</feature>
<accession>M0B498</accession>
<feature type="compositionally biased region" description="Polar residues" evidence="1">
    <location>
        <begin position="135"/>
        <end position="144"/>
    </location>
</feature>
<feature type="compositionally biased region" description="Basic and acidic residues" evidence="1">
    <location>
        <begin position="70"/>
        <end position="84"/>
    </location>
</feature>
<dbReference type="PANTHER" id="PTHR35336:SF5">
    <property type="entry name" value="ADENOSYLCOBINAMIDE AMIDOHYDROLASE"/>
    <property type="match status" value="1"/>
</dbReference>
<dbReference type="Pfam" id="PF01955">
    <property type="entry name" value="CbiZ"/>
    <property type="match status" value="1"/>
</dbReference>
<keyword evidence="2" id="KW-0378">Hydrolase</keyword>
<evidence type="ECO:0000256" key="1">
    <source>
        <dbReference type="SAM" id="MobiDB-lite"/>
    </source>
</evidence>
<reference evidence="2 3" key="1">
    <citation type="journal article" date="2014" name="PLoS Genet.">
        <title>Phylogenetically driven sequencing of extremely halophilic archaea reveals strategies for static and dynamic osmo-response.</title>
        <authorList>
            <person name="Becker E.A."/>
            <person name="Seitzer P.M."/>
            <person name="Tritt A."/>
            <person name="Larsen D."/>
            <person name="Krusor M."/>
            <person name="Yao A.I."/>
            <person name="Wu D."/>
            <person name="Madern D."/>
            <person name="Eisen J.A."/>
            <person name="Darling A.E."/>
            <person name="Facciotti M.T."/>
        </authorList>
    </citation>
    <scope>NUCLEOTIDE SEQUENCE [LARGE SCALE GENOMIC DNA]</scope>
    <source>
        <strain evidence="2 3">JCM 10990</strain>
    </source>
</reference>
<feature type="region of interest" description="Disordered" evidence="1">
    <location>
        <begin position="264"/>
        <end position="288"/>
    </location>
</feature>
<dbReference type="AlphaFoldDB" id="M0B498"/>
<gene>
    <name evidence="2" type="ORF">C482_02366</name>
</gene>
<sequence>MTAAKPAYQAVRRDGVLRVSRTGTEWLSSGWNGGRWQSEAAYNISVPDGWGCQELGAYVASRLERARFQETTSVDRDGQSDAHARQPGPALLTGVDITDARGAHCGPVTAYATAGISNPATLPIEPEGGSLPPTDAQTGETDNTETELGTVNVIIGTTRALESGALANLLAVAVEAKTATLLAETGFPGTTTDAVIVGHDPAGDPVEFTGSATRVGAATRACVREAVRSSLRVHYEGDEYALPASVADAAYGVSTDVEATVFKPPGTAAQDADSVSSQSAEIARDGQD</sequence>
<evidence type="ECO:0000313" key="2">
    <source>
        <dbReference type="EMBL" id="ELZ05357.1"/>
    </source>
</evidence>
<dbReference type="PATRIC" id="fig|1227492.4.peg.465"/>
<dbReference type="InterPro" id="IPR052209">
    <property type="entry name" value="CbiZ"/>
</dbReference>
<feature type="compositionally biased region" description="Low complexity" evidence="1">
    <location>
        <begin position="268"/>
        <end position="280"/>
    </location>
</feature>
<protein>
    <submittedName>
        <fullName evidence="2">Adenosylcobinamide amidohydrolase</fullName>
    </submittedName>
</protein>
<name>M0B498_9EURY</name>
<organism evidence="2 3">
    <name type="scientific">Natrialba chahannaoensis JCM 10990</name>
    <dbReference type="NCBI Taxonomy" id="1227492"/>
    <lineage>
        <taxon>Archaea</taxon>
        <taxon>Methanobacteriati</taxon>
        <taxon>Methanobacteriota</taxon>
        <taxon>Stenosarchaea group</taxon>
        <taxon>Halobacteria</taxon>
        <taxon>Halobacteriales</taxon>
        <taxon>Natrialbaceae</taxon>
        <taxon>Natrialba</taxon>
    </lineage>
</organism>
<dbReference type="InterPro" id="IPR002808">
    <property type="entry name" value="AdoCbi_amidolase"/>
</dbReference>
<feature type="region of interest" description="Disordered" evidence="1">
    <location>
        <begin position="119"/>
        <end position="144"/>
    </location>
</feature>
<dbReference type="EMBL" id="AOIN01000017">
    <property type="protein sequence ID" value="ELZ05357.1"/>
    <property type="molecule type" value="Genomic_DNA"/>
</dbReference>